<dbReference type="PANTHER" id="PTHR45787">
    <property type="entry name" value="LD11652P"/>
    <property type="match status" value="1"/>
</dbReference>
<protein>
    <recommendedName>
        <fullName evidence="6">LIM zinc-binding domain-containing protein</fullName>
    </recommendedName>
</protein>
<sequence length="193" mass="20794">MDTGMSPFNGNHDSTQLVMNTSMGSNGPSPVSANNNNNNMNNISATTNNNAGVKACAACGGRICDRFLLHALDRYWHTGCLKCSCCQAQLGEIGTSCFHKAGMILCRNDYIRLFGSGGTCASCNQNIPANELVMRLQGNVYHLKCFTCMSCNCQLMPGDRFGVINGSLVCEQDYPKVLKGHGPLPTRTSHKVC</sequence>
<feature type="domain" description="LIM zinc-binding" evidence="6">
    <location>
        <begin position="118"/>
        <end position="180"/>
    </location>
</feature>
<gene>
    <name evidence="7" type="ORF">SNE40_001276</name>
</gene>
<dbReference type="CDD" id="cd09386">
    <property type="entry name" value="LIM1_LMO4"/>
    <property type="match status" value="1"/>
</dbReference>
<dbReference type="FunFam" id="2.10.110.10:FF:000015">
    <property type="entry name" value="LIM domain only 3"/>
    <property type="match status" value="1"/>
</dbReference>
<keyword evidence="8" id="KW-1185">Reference proteome</keyword>
<keyword evidence="4 5" id="KW-0440">LIM domain</keyword>
<dbReference type="PROSITE" id="PS50023">
    <property type="entry name" value="LIM_DOMAIN_2"/>
    <property type="match status" value="2"/>
</dbReference>
<dbReference type="InterPro" id="IPR001781">
    <property type="entry name" value="Znf_LIM"/>
</dbReference>
<evidence type="ECO:0000256" key="2">
    <source>
        <dbReference type="ARBA" id="ARBA00022737"/>
    </source>
</evidence>
<organism evidence="7 8">
    <name type="scientific">Patella caerulea</name>
    <name type="common">Rayed Mediterranean limpet</name>
    <dbReference type="NCBI Taxonomy" id="87958"/>
    <lineage>
        <taxon>Eukaryota</taxon>
        <taxon>Metazoa</taxon>
        <taxon>Spiralia</taxon>
        <taxon>Lophotrochozoa</taxon>
        <taxon>Mollusca</taxon>
        <taxon>Gastropoda</taxon>
        <taxon>Patellogastropoda</taxon>
        <taxon>Patelloidea</taxon>
        <taxon>Patellidae</taxon>
        <taxon>Patella</taxon>
    </lineage>
</organism>
<dbReference type="PANTHER" id="PTHR45787:SF13">
    <property type="entry name" value="LD11652P"/>
    <property type="match status" value="1"/>
</dbReference>
<dbReference type="PROSITE" id="PS00478">
    <property type="entry name" value="LIM_DOMAIN_1"/>
    <property type="match status" value="1"/>
</dbReference>
<evidence type="ECO:0000256" key="5">
    <source>
        <dbReference type="PROSITE-ProRule" id="PRU00125"/>
    </source>
</evidence>
<comment type="caution">
    <text evidence="7">The sequence shown here is derived from an EMBL/GenBank/DDBJ whole genome shotgun (WGS) entry which is preliminary data.</text>
</comment>
<keyword evidence="2" id="KW-0677">Repeat</keyword>
<evidence type="ECO:0000259" key="6">
    <source>
        <dbReference type="PROSITE" id="PS50023"/>
    </source>
</evidence>
<accession>A0AAN8Q7Y9</accession>
<evidence type="ECO:0000256" key="3">
    <source>
        <dbReference type="ARBA" id="ARBA00022833"/>
    </source>
</evidence>
<dbReference type="EMBL" id="JAZGQO010000001">
    <property type="protein sequence ID" value="KAK6195958.1"/>
    <property type="molecule type" value="Genomic_DNA"/>
</dbReference>
<dbReference type="GO" id="GO:0046872">
    <property type="term" value="F:metal ion binding"/>
    <property type="evidence" value="ECO:0007669"/>
    <property type="project" value="UniProtKB-KW"/>
</dbReference>
<evidence type="ECO:0000256" key="4">
    <source>
        <dbReference type="ARBA" id="ARBA00023038"/>
    </source>
</evidence>
<dbReference type="SMART" id="SM00132">
    <property type="entry name" value="LIM"/>
    <property type="match status" value="2"/>
</dbReference>
<dbReference type="SUPFAM" id="SSF57716">
    <property type="entry name" value="Glucocorticoid receptor-like (DNA-binding domain)"/>
    <property type="match status" value="4"/>
</dbReference>
<proteinExistence type="predicted"/>
<dbReference type="InterPro" id="IPR050945">
    <property type="entry name" value="LMO_RBTN_TF"/>
</dbReference>
<dbReference type="Pfam" id="PF00412">
    <property type="entry name" value="LIM"/>
    <property type="match status" value="2"/>
</dbReference>
<evidence type="ECO:0000313" key="7">
    <source>
        <dbReference type="EMBL" id="KAK6195958.1"/>
    </source>
</evidence>
<dbReference type="Gene3D" id="2.10.110.10">
    <property type="entry name" value="Cysteine Rich Protein"/>
    <property type="match status" value="2"/>
</dbReference>
<dbReference type="AlphaFoldDB" id="A0AAN8Q7Y9"/>
<name>A0AAN8Q7Y9_PATCE</name>
<keyword evidence="3 5" id="KW-0862">Zinc</keyword>
<feature type="domain" description="LIM zinc-binding" evidence="6">
    <location>
        <begin position="54"/>
        <end position="116"/>
    </location>
</feature>
<dbReference type="Proteomes" id="UP001347796">
    <property type="component" value="Unassembled WGS sequence"/>
</dbReference>
<keyword evidence="1 5" id="KW-0479">Metal-binding</keyword>
<reference evidence="7 8" key="1">
    <citation type="submission" date="2024-01" db="EMBL/GenBank/DDBJ databases">
        <title>The genome of the rayed Mediterranean limpet Patella caerulea (Linnaeus, 1758).</title>
        <authorList>
            <person name="Anh-Thu Weber A."/>
            <person name="Halstead-Nussloch G."/>
        </authorList>
    </citation>
    <scope>NUCLEOTIDE SEQUENCE [LARGE SCALE GENOMIC DNA]</scope>
    <source>
        <strain evidence="7">AATW-2023a</strain>
        <tissue evidence="7">Whole specimen</tissue>
    </source>
</reference>
<evidence type="ECO:0000313" key="8">
    <source>
        <dbReference type="Proteomes" id="UP001347796"/>
    </source>
</evidence>
<evidence type="ECO:0000256" key="1">
    <source>
        <dbReference type="ARBA" id="ARBA00022723"/>
    </source>
</evidence>